<dbReference type="GO" id="GO:0005085">
    <property type="term" value="F:guanyl-nucleotide exchange factor activity"/>
    <property type="evidence" value="ECO:0007669"/>
    <property type="project" value="InterPro"/>
</dbReference>
<proteinExistence type="predicted"/>
<dbReference type="Gene3D" id="1.20.1050.80">
    <property type="entry name" value="VPS9 domain"/>
    <property type="match status" value="1"/>
</dbReference>
<dbReference type="GO" id="GO:0005829">
    <property type="term" value="C:cytosol"/>
    <property type="evidence" value="ECO:0007669"/>
    <property type="project" value="TreeGrafter"/>
</dbReference>
<reference evidence="5" key="1">
    <citation type="journal article" date="2013" name="Nat. Genet.">
        <title>The draft genomes of soft-shell turtle and green sea turtle yield insights into the development and evolution of the turtle-specific body plan.</title>
        <authorList>
            <person name="Wang Z."/>
            <person name="Pascual-Anaya J."/>
            <person name="Zadissa A."/>
            <person name="Li W."/>
            <person name="Niimura Y."/>
            <person name="Huang Z."/>
            <person name="Li C."/>
            <person name="White S."/>
            <person name="Xiong Z."/>
            <person name="Fang D."/>
            <person name="Wang B."/>
            <person name="Ming Y."/>
            <person name="Chen Y."/>
            <person name="Zheng Y."/>
            <person name="Kuraku S."/>
            <person name="Pignatelli M."/>
            <person name="Herrero J."/>
            <person name="Beal K."/>
            <person name="Nozawa M."/>
            <person name="Li Q."/>
            <person name="Wang J."/>
            <person name="Zhang H."/>
            <person name="Yu L."/>
            <person name="Shigenobu S."/>
            <person name="Wang J."/>
            <person name="Liu J."/>
            <person name="Flicek P."/>
            <person name="Searle S."/>
            <person name="Wang J."/>
            <person name="Kuratani S."/>
            <person name="Yin Y."/>
            <person name="Aken B."/>
            <person name="Zhang G."/>
            <person name="Irie N."/>
        </authorList>
    </citation>
    <scope>NUCLEOTIDE SEQUENCE [LARGE SCALE GENOMIC DNA]</scope>
</reference>
<dbReference type="STRING" id="8469.M7AT50"/>
<evidence type="ECO:0000259" key="2">
    <source>
        <dbReference type="PROSITE" id="PS50200"/>
    </source>
</evidence>
<name>M7AT50_CHEMY</name>
<dbReference type="EMBL" id="KB566783">
    <property type="protein sequence ID" value="EMP27834.1"/>
    <property type="molecule type" value="Genomic_DNA"/>
</dbReference>
<gene>
    <name evidence="4" type="ORF">UY3_15081</name>
</gene>
<dbReference type="Pfam" id="PF00788">
    <property type="entry name" value="RA"/>
    <property type="match status" value="1"/>
</dbReference>
<evidence type="ECO:0000313" key="5">
    <source>
        <dbReference type="Proteomes" id="UP000031443"/>
    </source>
</evidence>
<keyword evidence="5" id="KW-1185">Reference proteome</keyword>
<feature type="domain" description="Ras-associating" evidence="2">
    <location>
        <begin position="289"/>
        <end position="372"/>
    </location>
</feature>
<dbReference type="InterPro" id="IPR045046">
    <property type="entry name" value="Vps9-like"/>
</dbReference>
<dbReference type="SUPFAM" id="SSF109993">
    <property type="entry name" value="VPS9 domain"/>
    <property type="match status" value="1"/>
</dbReference>
<sequence length="390" mass="42499">MGLLRAVLKGTDRAVSLEGSQLRFLGLLELVAFLSVSRDVLPLPLRLPAALQHLGRAELNSCAALGMRFWSPPFKPSATGEEEEENMGSSPESPNAPEMSGPACCIRVTSEDGALFIINPLFLSEHSSEGWLPAGVPPPFHLPERGGTIRLKNGQGPGLLDKPPAPADAEMGQLGALEPGKEGEPGKEVYGADDFLPVLTYVLVKCDIVSVQLDVEYMMELLDPSQLQGEGGYYLTTWFGALYHISNFQSAMVTRQISLEAQDSIHQWQRRRTIHHNQHSRCRSQDILYVSFQEPFANQKAIPVPAHMTAASVCVVCGKKYGVPNPEAYGLFLVTDSTSRLLAEDSHPQQIRSASLKSHSASSCFVYKLKREEQEAPSEGDGPAPAQEPI</sequence>
<protein>
    <submittedName>
        <fullName evidence="4">Ras and Rab interactor 3</fullName>
    </submittedName>
</protein>
<organism evidence="4 5">
    <name type="scientific">Chelonia mydas</name>
    <name type="common">Green sea-turtle</name>
    <name type="synonym">Chelonia agassizi</name>
    <dbReference type="NCBI Taxonomy" id="8469"/>
    <lineage>
        <taxon>Eukaryota</taxon>
        <taxon>Metazoa</taxon>
        <taxon>Chordata</taxon>
        <taxon>Craniata</taxon>
        <taxon>Vertebrata</taxon>
        <taxon>Euteleostomi</taxon>
        <taxon>Archelosauria</taxon>
        <taxon>Testudinata</taxon>
        <taxon>Testudines</taxon>
        <taxon>Cryptodira</taxon>
        <taxon>Durocryptodira</taxon>
        <taxon>Americhelydia</taxon>
        <taxon>Chelonioidea</taxon>
        <taxon>Cheloniidae</taxon>
        <taxon>Chelonia</taxon>
    </lineage>
</organism>
<dbReference type="PROSITE" id="PS51205">
    <property type="entry name" value="VPS9"/>
    <property type="match status" value="1"/>
</dbReference>
<dbReference type="InterPro" id="IPR037191">
    <property type="entry name" value="VPS9_dom_sf"/>
</dbReference>
<dbReference type="GO" id="GO:0007165">
    <property type="term" value="P:signal transduction"/>
    <property type="evidence" value="ECO:0007669"/>
    <property type="project" value="InterPro"/>
</dbReference>
<evidence type="ECO:0000259" key="3">
    <source>
        <dbReference type="PROSITE" id="PS51205"/>
    </source>
</evidence>
<evidence type="ECO:0000313" key="4">
    <source>
        <dbReference type="EMBL" id="EMP27834.1"/>
    </source>
</evidence>
<dbReference type="Proteomes" id="UP000031443">
    <property type="component" value="Unassembled WGS sequence"/>
</dbReference>
<dbReference type="GO" id="GO:0030139">
    <property type="term" value="C:endocytic vesicle"/>
    <property type="evidence" value="ECO:0007669"/>
    <property type="project" value="TreeGrafter"/>
</dbReference>
<dbReference type="AlphaFoldDB" id="M7AT50"/>
<dbReference type="GO" id="GO:0031267">
    <property type="term" value="F:small GTPase binding"/>
    <property type="evidence" value="ECO:0007669"/>
    <property type="project" value="TreeGrafter"/>
</dbReference>
<accession>M7AT50</accession>
<dbReference type="PANTHER" id="PTHR23101">
    <property type="entry name" value="RAB GDP/GTP EXCHANGE FACTOR"/>
    <property type="match status" value="1"/>
</dbReference>
<dbReference type="PANTHER" id="PTHR23101:SF72">
    <property type="entry name" value="RAS AND RAB INTERACTOR-LIKE PROTEIN"/>
    <property type="match status" value="1"/>
</dbReference>
<feature type="region of interest" description="Disordered" evidence="1">
    <location>
        <begin position="74"/>
        <end position="100"/>
    </location>
</feature>
<dbReference type="InterPro" id="IPR000159">
    <property type="entry name" value="RA_dom"/>
</dbReference>
<evidence type="ECO:0000256" key="1">
    <source>
        <dbReference type="SAM" id="MobiDB-lite"/>
    </source>
</evidence>
<dbReference type="PROSITE" id="PS50200">
    <property type="entry name" value="RA"/>
    <property type="match status" value="1"/>
</dbReference>
<dbReference type="SMART" id="SM00167">
    <property type="entry name" value="VPS9"/>
    <property type="match status" value="1"/>
</dbReference>
<dbReference type="InterPro" id="IPR003123">
    <property type="entry name" value="VPS9"/>
</dbReference>
<dbReference type="Pfam" id="PF02204">
    <property type="entry name" value="VPS9"/>
    <property type="match status" value="1"/>
</dbReference>
<feature type="domain" description="VPS9" evidence="3">
    <location>
        <begin position="191"/>
        <end position="254"/>
    </location>
</feature>
<dbReference type="GO" id="GO:0016192">
    <property type="term" value="P:vesicle-mediated transport"/>
    <property type="evidence" value="ECO:0007669"/>
    <property type="project" value="InterPro"/>
</dbReference>